<dbReference type="EMBL" id="JBHUME010000008">
    <property type="protein sequence ID" value="MFD2613162.1"/>
    <property type="molecule type" value="Genomic_DNA"/>
</dbReference>
<dbReference type="RefSeq" id="WP_377603167.1">
    <property type="nucleotide sequence ID" value="NZ_JBHUME010000008.1"/>
</dbReference>
<accession>A0ABW5PFM0</accession>
<gene>
    <name evidence="1" type="ORF">ACFSUF_12075</name>
</gene>
<evidence type="ECO:0000313" key="1">
    <source>
        <dbReference type="EMBL" id="MFD2613162.1"/>
    </source>
</evidence>
<keyword evidence="2" id="KW-1185">Reference proteome</keyword>
<evidence type="ECO:0000313" key="2">
    <source>
        <dbReference type="Proteomes" id="UP001597541"/>
    </source>
</evidence>
<name>A0ABW5PFM0_9BACL</name>
<comment type="caution">
    <text evidence="1">The sequence shown here is derived from an EMBL/GenBank/DDBJ whole genome shotgun (WGS) entry which is preliminary data.</text>
</comment>
<reference evidence="2" key="1">
    <citation type="journal article" date="2019" name="Int. J. Syst. Evol. Microbiol.">
        <title>The Global Catalogue of Microorganisms (GCM) 10K type strain sequencing project: providing services to taxonomists for standard genome sequencing and annotation.</title>
        <authorList>
            <consortium name="The Broad Institute Genomics Platform"/>
            <consortium name="The Broad Institute Genome Sequencing Center for Infectious Disease"/>
            <person name="Wu L."/>
            <person name="Ma J."/>
        </authorList>
    </citation>
    <scope>NUCLEOTIDE SEQUENCE [LARGE SCALE GENOMIC DNA]</scope>
    <source>
        <strain evidence="2">KCTC 3950</strain>
    </source>
</reference>
<protein>
    <submittedName>
        <fullName evidence="1">Uncharacterized protein</fullName>
    </submittedName>
</protein>
<dbReference type="Proteomes" id="UP001597541">
    <property type="component" value="Unassembled WGS sequence"/>
</dbReference>
<sequence>MNSELEALNSLIMTEADGLLYEKGLIRKLEKYGDVFISGSYFLQLMTWRDLDIYLASDKMNEETFFELGKEVSLCIKPAKMNYRNEFIGHTEHLPKGYYWGCYADFNTNAWKVDVWAISSKEFEQKQQEIEKLKFQINVVQRMAILKLKNSVYNHPLYRKKFFSVDIYNAVIEDNVNSEEKFKYWLQIKRGLSLN</sequence>
<organism evidence="1 2">
    <name type="scientific">Paenibacillus gansuensis</name>
    <dbReference type="NCBI Taxonomy" id="306542"/>
    <lineage>
        <taxon>Bacteria</taxon>
        <taxon>Bacillati</taxon>
        <taxon>Bacillota</taxon>
        <taxon>Bacilli</taxon>
        <taxon>Bacillales</taxon>
        <taxon>Paenibacillaceae</taxon>
        <taxon>Paenibacillus</taxon>
    </lineage>
</organism>
<proteinExistence type="predicted"/>